<proteinExistence type="predicted"/>
<keyword evidence="2" id="KW-0378">Hydrolase</keyword>
<evidence type="ECO:0000256" key="1">
    <source>
        <dbReference type="ARBA" id="ARBA00022722"/>
    </source>
</evidence>
<dbReference type="Gene3D" id="3.40.50.1010">
    <property type="entry name" value="5'-nuclease"/>
    <property type="match status" value="1"/>
</dbReference>
<dbReference type="InterPro" id="IPR036279">
    <property type="entry name" value="5-3_exonuclease_C_sf"/>
</dbReference>
<sequence length="263" mass="30507">MIMIDAKENVLLIDFSYFFIYRYYALMSWFKMSETPFDEALFLEKYKKLFLVNIEKIIKKFKVKCHNTVLVGDCSRSNIWRNALFEKYKENREKLYEKSPINTKIFPIIYDDIIPALKKKGVQYVCVDTLEADDVVYGITQKISNNITILTNDNDYLQMSQPNIDIVNLPSFKSIKSRGLACPQKDLLCKILCGDPSDNIPSIMGKKQALKLLGNANVKQEVDNYIAKNNLEYRYELNSSLIDMSKIPQELLNNIIIAIYNDS</sequence>
<dbReference type="SMART" id="SM00475">
    <property type="entry name" value="53EXOc"/>
    <property type="match status" value="1"/>
</dbReference>
<accession>A0A7M3UNU9</accession>
<dbReference type="InterPro" id="IPR020046">
    <property type="entry name" value="5-3_exonucl_a-hlix_arch_N"/>
</dbReference>
<evidence type="ECO:0000256" key="2">
    <source>
        <dbReference type="ARBA" id="ARBA00022801"/>
    </source>
</evidence>
<gene>
    <name evidence="4" type="ORF">HWQ62_00249</name>
</gene>
<dbReference type="GO" id="GO:0033567">
    <property type="term" value="P:DNA replication, Okazaki fragment processing"/>
    <property type="evidence" value="ECO:0007669"/>
    <property type="project" value="InterPro"/>
</dbReference>
<protein>
    <submittedName>
        <fullName evidence="4">Ribonuclease H</fullName>
    </submittedName>
</protein>
<keyword evidence="1" id="KW-0540">Nuclease</keyword>
<dbReference type="InterPro" id="IPR029060">
    <property type="entry name" value="PIN-like_dom_sf"/>
</dbReference>
<feature type="domain" description="5'-3' exonuclease" evidence="3">
    <location>
        <begin position="6"/>
        <end position="234"/>
    </location>
</feature>
<dbReference type="InterPro" id="IPR038969">
    <property type="entry name" value="FEN"/>
</dbReference>
<dbReference type="GO" id="GO:0017108">
    <property type="term" value="F:5'-flap endonuclease activity"/>
    <property type="evidence" value="ECO:0007669"/>
    <property type="project" value="InterPro"/>
</dbReference>
<dbReference type="Gene3D" id="1.10.150.20">
    <property type="entry name" value="5' to 3' exonuclease, C-terminal subdomain"/>
    <property type="match status" value="1"/>
</dbReference>
<dbReference type="SUPFAM" id="SSF88723">
    <property type="entry name" value="PIN domain-like"/>
    <property type="match status" value="1"/>
</dbReference>
<dbReference type="PANTHER" id="PTHR42646:SF2">
    <property type="entry name" value="5'-3' EXONUCLEASE FAMILY PROTEIN"/>
    <property type="match status" value="1"/>
</dbReference>
<dbReference type="GO" id="GO:0003677">
    <property type="term" value="F:DNA binding"/>
    <property type="evidence" value="ECO:0007669"/>
    <property type="project" value="InterPro"/>
</dbReference>
<organismHost>
    <name type="scientific">Pyramimonas plurioculata</name>
    <dbReference type="NCBI Taxonomy" id="36893"/>
</organismHost>
<dbReference type="PANTHER" id="PTHR42646">
    <property type="entry name" value="FLAP ENDONUCLEASE XNI"/>
    <property type="match status" value="1"/>
</dbReference>
<dbReference type="InterPro" id="IPR002421">
    <property type="entry name" value="5-3_exonuclease"/>
</dbReference>
<evidence type="ECO:0000259" key="3">
    <source>
        <dbReference type="SMART" id="SM00475"/>
    </source>
</evidence>
<dbReference type="SUPFAM" id="SSF47807">
    <property type="entry name" value="5' to 3' exonuclease, C-terminal subdomain"/>
    <property type="match status" value="1"/>
</dbReference>
<dbReference type="Pfam" id="PF02739">
    <property type="entry name" value="5_3_exonuc_N"/>
    <property type="match status" value="1"/>
</dbReference>
<dbReference type="GO" id="GO:0008409">
    <property type="term" value="F:5'-3' exonuclease activity"/>
    <property type="evidence" value="ECO:0007669"/>
    <property type="project" value="InterPro"/>
</dbReference>
<evidence type="ECO:0000313" key="4">
    <source>
        <dbReference type="EMBL" id="QOI90386.1"/>
    </source>
</evidence>
<dbReference type="EMBL" id="MT663536">
    <property type="protein sequence ID" value="QOI90386.1"/>
    <property type="molecule type" value="Genomic_DNA"/>
</dbReference>
<reference evidence="4" key="1">
    <citation type="submission" date="2020-06" db="EMBL/GenBank/DDBJ databases">
        <title>Lateral gene transfer of anion-conducting channel rhodopsins between green algae and giant viruses.</title>
        <authorList>
            <person name="Rozenberg A."/>
            <person name="Oppermann J."/>
            <person name="Wietek J."/>
            <person name="Fernandez Lahore R.G."/>
            <person name="Sandaa R.-A."/>
            <person name="Bratbak G."/>
            <person name="Hegemann P."/>
            <person name="Beja O."/>
        </authorList>
    </citation>
    <scope>NUCLEOTIDE SEQUENCE</scope>
    <source>
        <strain evidence="4">01B</strain>
    </source>
</reference>
<organism evidence="4">
    <name type="scientific">Pyramimonas orientalis virus</name>
    <name type="common">PoV01</name>
    <dbReference type="NCBI Taxonomy" id="455367"/>
    <lineage>
        <taxon>Viruses</taxon>
        <taxon>Varidnaviria</taxon>
        <taxon>Bamfordvirae</taxon>
        <taxon>Nucleocytoviricota</taxon>
        <taxon>Megaviricetes</taxon>
        <taxon>Imitervirales</taxon>
        <taxon>Allomimiviridae</taxon>
        <taxon>Heliosvirus</taxon>
        <taxon>Heliosvirus raunefjordenense</taxon>
    </lineage>
</organism>
<name>A0A7M3UNU9_POV01</name>